<dbReference type="Gene3D" id="3.40.50.300">
    <property type="entry name" value="P-loop containing nucleotide triphosphate hydrolases"/>
    <property type="match status" value="1"/>
</dbReference>
<evidence type="ECO:0000313" key="3">
    <source>
        <dbReference type="EMBL" id="KAI5077275.1"/>
    </source>
</evidence>
<protein>
    <submittedName>
        <fullName evidence="3">Uncharacterized protein</fullName>
    </submittedName>
</protein>
<keyword evidence="1" id="KW-0150">Chloroplast</keyword>
<keyword evidence="2" id="KW-1133">Transmembrane helix</keyword>
<dbReference type="EMBL" id="JABFUD020000007">
    <property type="protein sequence ID" value="KAI5077275.1"/>
    <property type="molecule type" value="Genomic_DNA"/>
</dbReference>
<sequence>MGGDRSQLANKDDSSGSLFLCEASSGTVVRADCWKSVDTGMPESSVSQELTDKILAFESMEKEGLIERIQLQTKALQENSEQNLEDVREIIKGYRPGDGIRSVGGICRSGFAIPEATTLLVVGFAGAGKSCLINNMIRVVDNVTDGFDRAQTYVDMANGSLFLQEYFLSGSAQNFCVFDSRGFSTTNAFEDLDIIKKWISNGICHGEAVCRPSDTKTIREALEGRGRQGHSDCTVRRVVDFVIFVVDAFTVHRMRESHDVAALGNLAMLYKSPFLSFKDDVPVVVMTHGDKLAPQDRVLTRIFIGELLGVSPIDHIFDISCFTERSMHPGDVDTYNDLVLVNMLKFSLERADKNLPYKARAALLPSKICGAMGESWNKLGSQRLLMIVMLLWLVYAIFIMVVYDWKSNGGFRSLGDKIFQKMQKKLRHAHRHQYRL</sequence>
<evidence type="ECO:0000256" key="2">
    <source>
        <dbReference type="SAM" id="Phobius"/>
    </source>
</evidence>
<dbReference type="OrthoDB" id="25620at2759"/>
<comment type="caution">
    <text evidence="3">The sequence shown here is derived from an EMBL/GenBank/DDBJ whole genome shotgun (WGS) entry which is preliminary data.</text>
</comment>
<dbReference type="PANTHER" id="PTHR14241:SF32">
    <property type="entry name" value="VWFA DOMAIN-CONTAINING PROTEIN-RELATED"/>
    <property type="match status" value="1"/>
</dbReference>
<dbReference type="AlphaFoldDB" id="A0A9D4ZLK3"/>
<name>A0A9D4ZLK3_ADICA</name>
<evidence type="ECO:0000256" key="1">
    <source>
        <dbReference type="ARBA" id="ARBA00022528"/>
    </source>
</evidence>
<organism evidence="3 4">
    <name type="scientific">Adiantum capillus-veneris</name>
    <name type="common">Maidenhair fern</name>
    <dbReference type="NCBI Taxonomy" id="13818"/>
    <lineage>
        <taxon>Eukaryota</taxon>
        <taxon>Viridiplantae</taxon>
        <taxon>Streptophyta</taxon>
        <taxon>Embryophyta</taxon>
        <taxon>Tracheophyta</taxon>
        <taxon>Polypodiopsida</taxon>
        <taxon>Polypodiidae</taxon>
        <taxon>Polypodiales</taxon>
        <taxon>Pteridineae</taxon>
        <taxon>Pteridaceae</taxon>
        <taxon>Vittarioideae</taxon>
        <taxon>Adiantum</taxon>
    </lineage>
</organism>
<dbReference type="InterPro" id="IPR027417">
    <property type="entry name" value="P-loop_NTPase"/>
</dbReference>
<dbReference type="Proteomes" id="UP000886520">
    <property type="component" value="Chromosome 7"/>
</dbReference>
<gene>
    <name evidence="3" type="ORF">GOP47_0007099</name>
</gene>
<feature type="transmembrane region" description="Helical" evidence="2">
    <location>
        <begin position="384"/>
        <end position="403"/>
    </location>
</feature>
<reference evidence="3" key="1">
    <citation type="submission" date="2021-01" db="EMBL/GenBank/DDBJ databases">
        <title>Adiantum capillus-veneris genome.</title>
        <authorList>
            <person name="Fang Y."/>
            <person name="Liao Q."/>
        </authorList>
    </citation>
    <scope>NUCLEOTIDE SEQUENCE</scope>
    <source>
        <strain evidence="3">H3</strain>
        <tissue evidence="3">Leaf</tissue>
    </source>
</reference>
<evidence type="ECO:0000313" key="4">
    <source>
        <dbReference type="Proteomes" id="UP000886520"/>
    </source>
</evidence>
<dbReference type="PANTHER" id="PTHR14241">
    <property type="entry name" value="INTERFERON-INDUCED PROTEIN 44"/>
    <property type="match status" value="1"/>
</dbReference>
<keyword evidence="1" id="KW-0934">Plastid</keyword>
<keyword evidence="2" id="KW-0812">Transmembrane</keyword>
<proteinExistence type="predicted"/>
<keyword evidence="4" id="KW-1185">Reference proteome</keyword>
<keyword evidence="2" id="KW-0472">Membrane</keyword>
<accession>A0A9D4ZLK3</accession>
<dbReference type="SUPFAM" id="SSF52540">
    <property type="entry name" value="P-loop containing nucleoside triphosphate hydrolases"/>
    <property type="match status" value="1"/>
</dbReference>